<dbReference type="InterPro" id="IPR011006">
    <property type="entry name" value="CheY-like_superfamily"/>
</dbReference>
<dbReference type="HOGENOM" id="CLU_000445_114_51_5"/>
<dbReference type="InterPro" id="IPR003661">
    <property type="entry name" value="HisK_dim/P_dom"/>
</dbReference>
<dbReference type="SUPFAM" id="SSF55785">
    <property type="entry name" value="PYP-like sensor domain (PAS domain)"/>
    <property type="match status" value="3"/>
</dbReference>
<evidence type="ECO:0000256" key="8">
    <source>
        <dbReference type="ARBA" id="ARBA00023012"/>
    </source>
</evidence>
<feature type="domain" description="Histidine kinase" evidence="11">
    <location>
        <begin position="495"/>
        <end position="719"/>
    </location>
</feature>
<reference evidence="13 14" key="1">
    <citation type="journal article" date="2013" name="Genome Announc.">
        <title>Complete Genome Sequence of the Sesbania Symbiont and Rice Growth-Promoting Endophyte Rhizobium sp. Strain IRBG74.</title>
        <authorList>
            <person name="Crook M.B."/>
            <person name="Mitra S."/>
            <person name="Ane J.M."/>
            <person name="Sadowsky M.J."/>
            <person name="Gyaneshwar P."/>
        </authorList>
    </citation>
    <scope>NUCLEOTIDE SEQUENCE [LARGE SCALE GENOMIC DNA]</scope>
    <source>
        <strain evidence="13 14">IRBG74</strain>
    </source>
</reference>
<keyword evidence="10" id="KW-1133">Transmembrane helix</keyword>
<keyword evidence="5" id="KW-0547">Nucleotide-binding</keyword>
<dbReference type="Proteomes" id="UP000016944">
    <property type="component" value="Chromosome I"/>
</dbReference>
<dbReference type="Gene3D" id="3.40.50.2300">
    <property type="match status" value="1"/>
</dbReference>
<evidence type="ECO:0000256" key="4">
    <source>
        <dbReference type="ARBA" id="ARBA00022679"/>
    </source>
</evidence>
<dbReference type="PRINTS" id="PR00344">
    <property type="entry name" value="BCTRLSENSOR"/>
</dbReference>
<gene>
    <name evidence="13" type="ORF">BN877_I1345</name>
</gene>
<dbReference type="InterPro" id="IPR004358">
    <property type="entry name" value="Sig_transdc_His_kin-like_C"/>
</dbReference>
<keyword evidence="8" id="KW-0902">Two-component regulatory system</keyword>
<evidence type="ECO:0000313" key="13">
    <source>
        <dbReference type="EMBL" id="CDI08252.1"/>
    </source>
</evidence>
<dbReference type="NCBIfam" id="NF046020">
    <property type="entry name" value="HisKinCckABruc"/>
    <property type="match status" value="1"/>
</dbReference>
<dbReference type="InterPro" id="IPR013767">
    <property type="entry name" value="PAS_fold"/>
</dbReference>
<dbReference type="GO" id="GO:0006355">
    <property type="term" value="P:regulation of DNA-templated transcription"/>
    <property type="evidence" value="ECO:0007669"/>
    <property type="project" value="InterPro"/>
</dbReference>
<evidence type="ECO:0000256" key="3">
    <source>
        <dbReference type="ARBA" id="ARBA00022553"/>
    </source>
</evidence>
<keyword evidence="4" id="KW-0808">Transferase</keyword>
<evidence type="ECO:0000256" key="10">
    <source>
        <dbReference type="SAM" id="Phobius"/>
    </source>
</evidence>
<evidence type="ECO:0000256" key="6">
    <source>
        <dbReference type="ARBA" id="ARBA00022777"/>
    </source>
</evidence>
<dbReference type="SMART" id="SM00448">
    <property type="entry name" value="REC"/>
    <property type="match status" value="1"/>
</dbReference>
<dbReference type="EC" id="2.7.13.3" evidence="2"/>
<evidence type="ECO:0000256" key="1">
    <source>
        <dbReference type="ARBA" id="ARBA00000085"/>
    </source>
</evidence>
<dbReference type="PROSITE" id="PS50110">
    <property type="entry name" value="RESPONSE_REGULATORY"/>
    <property type="match status" value="1"/>
</dbReference>
<dbReference type="InterPro" id="IPR035965">
    <property type="entry name" value="PAS-like_dom_sf"/>
</dbReference>
<dbReference type="SMART" id="SM00387">
    <property type="entry name" value="HATPase_c"/>
    <property type="match status" value="1"/>
</dbReference>
<feature type="transmembrane region" description="Helical" evidence="10">
    <location>
        <begin position="71"/>
        <end position="91"/>
    </location>
</feature>
<dbReference type="Pfam" id="PF00072">
    <property type="entry name" value="Response_reg"/>
    <property type="match status" value="1"/>
</dbReference>
<dbReference type="SMART" id="SM00091">
    <property type="entry name" value="PAS"/>
    <property type="match status" value="3"/>
</dbReference>
<dbReference type="SUPFAM" id="SSF52172">
    <property type="entry name" value="CheY-like"/>
    <property type="match status" value="1"/>
</dbReference>
<evidence type="ECO:0000256" key="5">
    <source>
        <dbReference type="ARBA" id="ARBA00022741"/>
    </source>
</evidence>
<accession>U4PWG0</accession>
<dbReference type="CDD" id="cd00130">
    <property type="entry name" value="PAS"/>
    <property type="match status" value="2"/>
</dbReference>
<evidence type="ECO:0000256" key="7">
    <source>
        <dbReference type="ARBA" id="ARBA00022840"/>
    </source>
</evidence>
<dbReference type="GO" id="GO:0000155">
    <property type="term" value="F:phosphorelay sensor kinase activity"/>
    <property type="evidence" value="ECO:0007669"/>
    <property type="project" value="InterPro"/>
</dbReference>
<dbReference type="PATRIC" id="fig|424182.3.peg.1337"/>
<protein>
    <recommendedName>
        <fullName evidence="2">histidine kinase</fullName>
        <ecNumber evidence="2">2.7.13.3</ecNumber>
    </recommendedName>
</protein>
<dbReference type="Gene3D" id="1.10.287.130">
    <property type="match status" value="1"/>
</dbReference>
<dbReference type="SUPFAM" id="SSF55874">
    <property type="entry name" value="ATPase domain of HSP90 chaperone/DNA topoisomerase II/histidine kinase"/>
    <property type="match status" value="1"/>
</dbReference>
<feature type="modified residue" description="4-aspartylphosphate" evidence="9">
    <location>
        <position position="808"/>
    </location>
</feature>
<dbReference type="Pfam" id="PF08448">
    <property type="entry name" value="PAS_4"/>
    <property type="match status" value="1"/>
</dbReference>
<evidence type="ECO:0000313" key="14">
    <source>
        <dbReference type="Proteomes" id="UP000016944"/>
    </source>
</evidence>
<proteinExistence type="predicted"/>
<organism evidence="13 14">
    <name type="scientific">Agrobacterium pusense</name>
    <dbReference type="NCBI Taxonomy" id="648995"/>
    <lineage>
        <taxon>Bacteria</taxon>
        <taxon>Pseudomonadati</taxon>
        <taxon>Pseudomonadota</taxon>
        <taxon>Alphaproteobacteria</taxon>
        <taxon>Hyphomicrobiales</taxon>
        <taxon>Rhizobiaceae</taxon>
        <taxon>Rhizobium/Agrobacterium group</taxon>
        <taxon>Agrobacterium</taxon>
    </lineage>
</organism>
<dbReference type="Pfam" id="PF00989">
    <property type="entry name" value="PAS"/>
    <property type="match status" value="1"/>
</dbReference>
<keyword evidence="6 13" id="KW-0418">Kinase</keyword>
<dbReference type="Pfam" id="PF02518">
    <property type="entry name" value="HATPase_c"/>
    <property type="match status" value="1"/>
</dbReference>
<sequence length="877" mass="96714">MRDCSNDDLHDCEAKMTRVRETSDNDLPLVDRRARSGTVLRILLLALVLIAAAAAFVYFKDFLENEIVLGILGVLAMMGIFFLVSSIIGFIEVMPQSQSDGLARRFLSAHPDGTLITDAKGHMVYANATYCRMSGTTKASDIQSLETLLSRSREATEALYRLINMLREGRDGYEEFRLLKPLGEDSNAGPHWYRLKGRVLKDSDGEGLHVFQIADITPEREDQERFFRELQNAIDYLDHAPAGFFSAGRKGEIVYLNATLSEWLGIDLAQFSPGSMTVSDIVAGEGMALIESVQPQGSAKRTEILDLDMRRVNGQSMPARLVHQVTAKDGAPGESRTIVLMRPKGQEDTESSSAMRFTRFFNNTPMAIASLDGDGRILRINAPFLKLFSGVVGRDDIDRGVALETVLHDNEKPRLEQALAEAKDRQGDIAPFDSRHPSDETRHFRFYVNAVIDQDDEAPEEVAIVYAIEVTEQKALETQMAQTQKMNAVGTLAGGIAHDFNNVLTAILLSSDHLLLQARPADPSFADLMEIKRNANRAAVLVRQLLAFSRKQTMRPAILNLTDVIGDLRMLVDRLISGTNVKLEVDYGRDLWPVKTDLSQFEQVLINLCVNARDAMPDGGKITIRTRNVDAEEIAALGRPEFPAEDMVMVEVADNGTGIPPEIMDKIFEPFFTTKEVGKGTGLGLSMVYGIVKQSGGYIYPESEVGKGTAFRIYLPRHVVEAVPGTGQQPGEAALAPVAAAEPVKEEPLDLTGKSAVVLLVEDEEAVRRGGKRMLETRGYTVHEAGSGTEALEVMEELEGKVDIVVSDVVMPEMDGPSLLRELRKSYPDLKFIFVSGYAEDAFAKNLPADAKFGFLPKPFSLKQLAIAVREMLDDKE</sequence>
<dbReference type="InterPro" id="IPR001789">
    <property type="entry name" value="Sig_transdc_resp-reg_receiver"/>
</dbReference>
<dbReference type="InterPro" id="IPR005467">
    <property type="entry name" value="His_kinase_dom"/>
</dbReference>
<dbReference type="PANTHER" id="PTHR43065:SF42">
    <property type="entry name" value="TWO-COMPONENT SENSOR PPRA"/>
    <property type="match status" value="1"/>
</dbReference>
<dbReference type="InterPro" id="IPR036890">
    <property type="entry name" value="HATPase_C_sf"/>
</dbReference>
<dbReference type="GO" id="GO:0005524">
    <property type="term" value="F:ATP binding"/>
    <property type="evidence" value="ECO:0007669"/>
    <property type="project" value="UniProtKB-KW"/>
</dbReference>
<dbReference type="EMBL" id="HG518322">
    <property type="protein sequence ID" value="CDI08252.1"/>
    <property type="molecule type" value="Genomic_DNA"/>
</dbReference>
<feature type="domain" description="Response regulatory" evidence="12">
    <location>
        <begin position="757"/>
        <end position="873"/>
    </location>
</feature>
<dbReference type="Gene3D" id="3.30.450.20">
    <property type="entry name" value="PAS domain"/>
    <property type="match status" value="2"/>
</dbReference>
<name>U4PWG0_9HYPH</name>
<evidence type="ECO:0000256" key="9">
    <source>
        <dbReference type="PROSITE-ProRule" id="PRU00169"/>
    </source>
</evidence>
<dbReference type="KEGG" id="rir:BN877_I1345"/>
<evidence type="ECO:0000259" key="11">
    <source>
        <dbReference type="PROSITE" id="PS50109"/>
    </source>
</evidence>
<dbReference type="NCBIfam" id="TIGR00229">
    <property type="entry name" value="sensory_box"/>
    <property type="match status" value="1"/>
</dbReference>
<keyword evidence="10" id="KW-0812">Transmembrane</keyword>
<evidence type="ECO:0000259" key="12">
    <source>
        <dbReference type="PROSITE" id="PS50110"/>
    </source>
</evidence>
<dbReference type="AlphaFoldDB" id="U4PWG0"/>
<dbReference type="InterPro" id="IPR036097">
    <property type="entry name" value="HisK_dim/P_sf"/>
</dbReference>
<dbReference type="PROSITE" id="PS50109">
    <property type="entry name" value="HIS_KIN"/>
    <property type="match status" value="1"/>
</dbReference>
<keyword evidence="7" id="KW-0067">ATP-binding</keyword>
<dbReference type="FunFam" id="1.10.287.130:FF:000037">
    <property type="entry name" value="Hybrid sensor histidine kinase/response regulator"/>
    <property type="match status" value="1"/>
</dbReference>
<feature type="transmembrane region" description="Helical" evidence="10">
    <location>
        <begin position="39"/>
        <end position="59"/>
    </location>
</feature>
<dbReference type="InterPro" id="IPR003594">
    <property type="entry name" value="HATPase_dom"/>
</dbReference>
<dbReference type="InterPro" id="IPR013656">
    <property type="entry name" value="PAS_4"/>
</dbReference>
<dbReference type="PANTHER" id="PTHR43065">
    <property type="entry name" value="SENSOR HISTIDINE KINASE"/>
    <property type="match status" value="1"/>
</dbReference>
<dbReference type="SMART" id="SM00388">
    <property type="entry name" value="HisKA"/>
    <property type="match status" value="1"/>
</dbReference>
<comment type="catalytic activity">
    <reaction evidence="1">
        <text>ATP + protein L-histidine = ADP + protein N-phospho-L-histidine.</text>
        <dbReference type="EC" id="2.7.13.3"/>
    </reaction>
</comment>
<evidence type="ECO:0000256" key="2">
    <source>
        <dbReference type="ARBA" id="ARBA00012438"/>
    </source>
</evidence>
<dbReference type="CDD" id="cd00082">
    <property type="entry name" value="HisKA"/>
    <property type="match status" value="1"/>
</dbReference>
<dbReference type="Gene3D" id="3.30.565.10">
    <property type="entry name" value="Histidine kinase-like ATPase, C-terminal domain"/>
    <property type="match status" value="1"/>
</dbReference>
<keyword evidence="3 9" id="KW-0597">Phosphoprotein</keyword>
<dbReference type="SUPFAM" id="SSF47384">
    <property type="entry name" value="Homodimeric domain of signal transducing histidine kinase"/>
    <property type="match status" value="1"/>
</dbReference>
<dbReference type="InterPro" id="IPR000014">
    <property type="entry name" value="PAS"/>
</dbReference>
<keyword evidence="10" id="KW-0472">Membrane</keyword>